<keyword evidence="2" id="KW-0067">ATP-binding</keyword>
<keyword evidence="4" id="KW-0808">Transferase</keyword>
<keyword evidence="5" id="KW-1185">Reference proteome</keyword>
<accession>A0A833V4Z8</accession>
<comment type="caution">
    <text evidence="4">The sequence shown here is derived from an EMBL/GenBank/DDBJ whole genome shotgun (WGS) entry which is preliminary data.</text>
</comment>
<keyword evidence="4" id="KW-0675">Receptor</keyword>
<dbReference type="Proteomes" id="UP000623129">
    <property type="component" value="Unassembled WGS sequence"/>
</dbReference>
<dbReference type="GO" id="GO:0005524">
    <property type="term" value="F:ATP binding"/>
    <property type="evidence" value="ECO:0007669"/>
    <property type="project" value="UniProtKB-KW"/>
</dbReference>
<dbReference type="GO" id="GO:0007166">
    <property type="term" value="P:cell surface receptor signaling pathway"/>
    <property type="evidence" value="ECO:0007669"/>
    <property type="project" value="InterPro"/>
</dbReference>
<dbReference type="Gene3D" id="1.10.510.10">
    <property type="entry name" value="Transferase(Phosphotransferase) domain 1"/>
    <property type="match status" value="1"/>
</dbReference>
<dbReference type="SUPFAM" id="SSF56112">
    <property type="entry name" value="Protein kinase-like (PK-like)"/>
    <property type="match status" value="1"/>
</dbReference>
<evidence type="ECO:0000313" key="4">
    <source>
        <dbReference type="EMBL" id="KAF3325421.1"/>
    </source>
</evidence>
<evidence type="ECO:0000313" key="5">
    <source>
        <dbReference type="Proteomes" id="UP000623129"/>
    </source>
</evidence>
<feature type="domain" description="Protein kinase" evidence="3">
    <location>
        <begin position="1"/>
        <end position="163"/>
    </location>
</feature>
<dbReference type="InterPro" id="IPR011009">
    <property type="entry name" value="Kinase-like_dom_sf"/>
</dbReference>
<dbReference type="PROSITE" id="PS50011">
    <property type="entry name" value="PROTEIN_KINASE_DOM"/>
    <property type="match status" value="1"/>
</dbReference>
<dbReference type="GO" id="GO:0004674">
    <property type="term" value="F:protein serine/threonine kinase activity"/>
    <property type="evidence" value="ECO:0007669"/>
    <property type="project" value="TreeGrafter"/>
</dbReference>
<dbReference type="GO" id="GO:0005886">
    <property type="term" value="C:plasma membrane"/>
    <property type="evidence" value="ECO:0007669"/>
    <property type="project" value="TreeGrafter"/>
</dbReference>
<dbReference type="AlphaFoldDB" id="A0A833V4Z8"/>
<dbReference type="OrthoDB" id="695555at2759"/>
<dbReference type="PANTHER" id="PTHR27005:SF59">
    <property type="entry name" value="OS12G0615300 PROTEIN"/>
    <property type="match status" value="1"/>
</dbReference>
<keyword evidence="1" id="KW-0547">Nucleotide-binding</keyword>
<organism evidence="4 5">
    <name type="scientific">Carex littledalei</name>
    <dbReference type="NCBI Taxonomy" id="544730"/>
    <lineage>
        <taxon>Eukaryota</taxon>
        <taxon>Viridiplantae</taxon>
        <taxon>Streptophyta</taxon>
        <taxon>Embryophyta</taxon>
        <taxon>Tracheophyta</taxon>
        <taxon>Spermatophyta</taxon>
        <taxon>Magnoliopsida</taxon>
        <taxon>Liliopsida</taxon>
        <taxon>Poales</taxon>
        <taxon>Cyperaceae</taxon>
        <taxon>Cyperoideae</taxon>
        <taxon>Cariceae</taxon>
        <taxon>Carex</taxon>
        <taxon>Carex subgen. Euthyceras</taxon>
    </lineage>
</organism>
<reference evidence="4" key="1">
    <citation type="submission" date="2020-01" db="EMBL/GenBank/DDBJ databases">
        <title>Genome sequence of Kobresia littledalei, the first chromosome-level genome in the family Cyperaceae.</title>
        <authorList>
            <person name="Qu G."/>
        </authorList>
    </citation>
    <scope>NUCLEOTIDE SEQUENCE</scope>
    <source>
        <strain evidence="4">C.B.Clarke</strain>
        <tissue evidence="4">Leaf</tissue>
    </source>
</reference>
<dbReference type="PANTHER" id="PTHR27005">
    <property type="entry name" value="WALL-ASSOCIATED RECEPTOR KINASE-LIKE 21"/>
    <property type="match status" value="1"/>
</dbReference>
<gene>
    <name evidence="4" type="ORF">FCM35_KLT10492</name>
</gene>
<evidence type="ECO:0000259" key="3">
    <source>
        <dbReference type="PROSITE" id="PS50011"/>
    </source>
</evidence>
<sequence length="214" mass="24150">MSVPARKVQEAMLQLQIAQTTFLYWLEWQFVSDFGASSVVPVNEIVELVHFSHGYLDPECLYTQIITKNSDVYSFGVVMLELITRKAAVYTDENGEKRALATSFLSKAKNEHREMLDVQIVTNEDNVMEVLDGISEIALHCLNPKGEDRPSMMQVVEELQKLVRLYNTLQSQKFDEEEKESLLGETKFSSLSDVSGSNSTQYSAVLEITTGAPR</sequence>
<dbReference type="Pfam" id="PF00069">
    <property type="entry name" value="Pkinase"/>
    <property type="match status" value="1"/>
</dbReference>
<evidence type="ECO:0000256" key="1">
    <source>
        <dbReference type="ARBA" id="ARBA00022741"/>
    </source>
</evidence>
<proteinExistence type="predicted"/>
<protein>
    <submittedName>
        <fullName evidence="4">Wall-associated receptor kinase 5</fullName>
    </submittedName>
</protein>
<dbReference type="InterPro" id="IPR000719">
    <property type="entry name" value="Prot_kinase_dom"/>
</dbReference>
<evidence type="ECO:0000256" key="2">
    <source>
        <dbReference type="ARBA" id="ARBA00022840"/>
    </source>
</evidence>
<name>A0A833V4Z8_9POAL</name>
<dbReference type="InterPro" id="IPR045274">
    <property type="entry name" value="WAK-like"/>
</dbReference>
<keyword evidence="4" id="KW-0418">Kinase</keyword>
<dbReference type="EMBL" id="SWLB01000020">
    <property type="protein sequence ID" value="KAF3325421.1"/>
    <property type="molecule type" value="Genomic_DNA"/>
</dbReference>